<dbReference type="AlphaFoldDB" id="A0A8X8YRY0"/>
<protein>
    <recommendedName>
        <fullName evidence="2">EF-hand domain-containing protein</fullName>
    </recommendedName>
</protein>
<dbReference type="Gene3D" id="1.10.238.10">
    <property type="entry name" value="EF-hand"/>
    <property type="match status" value="1"/>
</dbReference>
<feature type="domain" description="EF-hand" evidence="2">
    <location>
        <begin position="52"/>
        <end position="87"/>
    </location>
</feature>
<evidence type="ECO:0000256" key="1">
    <source>
        <dbReference type="ARBA" id="ARBA00022837"/>
    </source>
</evidence>
<organism evidence="3">
    <name type="scientific">Salvia splendens</name>
    <name type="common">Scarlet sage</name>
    <dbReference type="NCBI Taxonomy" id="180675"/>
    <lineage>
        <taxon>Eukaryota</taxon>
        <taxon>Viridiplantae</taxon>
        <taxon>Streptophyta</taxon>
        <taxon>Embryophyta</taxon>
        <taxon>Tracheophyta</taxon>
        <taxon>Spermatophyta</taxon>
        <taxon>Magnoliopsida</taxon>
        <taxon>eudicotyledons</taxon>
        <taxon>Gunneridae</taxon>
        <taxon>Pentapetalae</taxon>
        <taxon>asterids</taxon>
        <taxon>lamiids</taxon>
        <taxon>Lamiales</taxon>
        <taxon>Lamiaceae</taxon>
        <taxon>Nepetoideae</taxon>
        <taxon>Mentheae</taxon>
        <taxon>Salviinae</taxon>
        <taxon>Salvia</taxon>
        <taxon>Salvia subgen. Calosphace</taxon>
        <taxon>core Calosphace</taxon>
    </lineage>
</organism>
<dbReference type="GO" id="GO:0005509">
    <property type="term" value="F:calcium ion binding"/>
    <property type="evidence" value="ECO:0007669"/>
    <property type="project" value="InterPro"/>
</dbReference>
<dbReference type="InterPro" id="IPR002048">
    <property type="entry name" value="EF_hand_dom"/>
</dbReference>
<dbReference type="PROSITE" id="PS50222">
    <property type="entry name" value="EF_HAND_2"/>
    <property type="match status" value="1"/>
</dbReference>
<reference evidence="3" key="1">
    <citation type="submission" date="2018-01" db="EMBL/GenBank/DDBJ databases">
        <authorList>
            <person name="Mao J.F."/>
        </authorList>
    </citation>
    <scope>NUCLEOTIDE SEQUENCE</scope>
    <source>
        <strain evidence="3">Huo1</strain>
        <tissue evidence="3">Leaf</tissue>
    </source>
</reference>
<dbReference type="OrthoDB" id="1739865at2759"/>
<keyword evidence="1" id="KW-0106">Calcium</keyword>
<dbReference type="SUPFAM" id="SSF47473">
    <property type="entry name" value="EF-hand"/>
    <property type="match status" value="1"/>
</dbReference>
<dbReference type="InterPro" id="IPR011992">
    <property type="entry name" value="EF-hand-dom_pair"/>
</dbReference>
<accession>A0A8X8YRY0</accession>
<name>A0A8X8YRY0_SALSN</name>
<dbReference type="EMBL" id="PNBA02000001">
    <property type="protein sequence ID" value="KAG6436660.1"/>
    <property type="molecule type" value="Genomic_DNA"/>
</dbReference>
<comment type="caution">
    <text evidence="3">The sequence shown here is derived from an EMBL/GenBank/DDBJ whole genome shotgun (WGS) entry which is preliminary data.</text>
</comment>
<dbReference type="SMART" id="SM00054">
    <property type="entry name" value="EFh"/>
    <property type="match status" value="1"/>
</dbReference>
<proteinExistence type="predicted"/>
<sequence length="91" mass="10060">MEGAASSRCSSELSASLKKIGIFIPGDELAQMIARVDGCVDIVTRRRRLMCLMRTECEKMINKVDADGDGRVDFNEFKLMMNGGKFVALPN</sequence>
<dbReference type="InterPro" id="IPR018247">
    <property type="entry name" value="EF_Hand_1_Ca_BS"/>
</dbReference>
<gene>
    <name evidence="3" type="ORF">SASPL_101562</name>
</gene>
<evidence type="ECO:0000259" key="2">
    <source>
        <dbReference type="PROSITE" id="PS50222"/>
    </source>
</evidence>
<evidence type="ECO:0000313" key="3">
    <source>
        <dbReference type="EMBL" id="KAG6436660.1"/>
    </source>
</evidence>
<dbReference type="PROSITE" id="PS00018">
    <property type="entry name" value="EF_HAND_1"/>
    <property type="match status" value="1"/>
</dbReference>
<evidence type="ECO:0000313" key="4">
    <source>
        <dbReference type="Proteomes" id="UP000298416"/>
    </source>
</evidence>
<dbReference type="Proteomes" id="UP000298416">
    <property type="component" value="Unassembled WGS sequence"/>
</dbReference>
<keyword evidence="4" id="KW-1185">Reference proteome</keyword>
<dbReference type="Pfam" id="PF00036">
    <property type="entry name" value="EF-hand_1"/>
    <property type="match status" value="1"/>
</dbReference>
<reference evidence="3" key="2">
    <citation type="submission" date="2020-08" db="EMBL/GenBank/DDBJ databases">
        <title>Plant Genome Project.</title>
        <authorList>
            <person name="Zhang R.-G."/>
        </authorList>
    </citation>
    <scope>NUCLEOTIDE SEQUENCE</scope>
    <source>
        <strain evidence="3">Huo1</strain>
        <tissue evidence="3">Leaf</tissue>
    </source>
</reference>